<dbReference type="STRING" id="9713.A0A2U3XR89"/>
<dbReference type="RefSeq" id="XP_006733976.2">
    <property type="nucleotide sequence ID" value="XM_006733913.2"/>
</dbReference>
<feature type="non-terminal residue" evidence="4">
    <location>
        <position position="1"/>
    </location>
</feature>
<keyword evidence="3" id="KW-1185">Reference proteome</keyword>
<dbReference type="GO" id="GO:0016020">
    <property type="term" value="C:membrane"/>
    <property type="evidence" value="ECO:0007669"/>
    <property type="project" value="TreeGrafter"/>
</dbReference>
<name>A0A2U3XR89_LEPWE</name>
<organism evidence="3 4">
    <name type="scientific">Leptonychotes weddellii</name>
    <name type="common">Weddell seal</name>
    <name type="synonym">Otaria weddellii</name>
    <dbReference type="NCBI Taxonomy" id="9713"/>
    <lineage>
        <taxon>Eukaryota</taxon>
        <taxon>Metazoa</taxon>
        <taxon>Chordata</taxon>
        <taxon>Craniata</taxon>
        <taxon>Vertebrata</taxon>
        <taxon>Euteleostomi</taxon>
        <taxon>Mammalia</taxon>
        <taxon>Eutheria</taxon>
        <taxon>Laurasiatheria</taxon>
        <taxon>Carnivora</taxon>
        <taxon>Caniformia</taxon>
        <taxon>Pinnipedia</taxon>
        <taxon>Phocidae</taxon>
        <taxon>Monachinae</taxon>
        <taxon>Lobodontini</taxon>
        <taxon>Leptonychotes</taxon>
    </lineage>
</organism>
<evidence type="ECO:0000313" key="3">
    <source>
        <dbReference type="Proteomes" id="UP000245341"/>
    </source>
</evidence>
<evidence type="ECO:0000313" key="4">
    <source>
        <dbReference type="RefSeq" id="XP_006733976.2"/>
    </source>
</evidence>
<dbReference type="PANTHER" id="PTHR15446:SF2">
    <property type="entry name" value="UROPLAKIN-3B-LIKE PROTEIN 1-RELATED"/>
    <property type="match status" value="1"/>
</dbReference>
<dbReference type="GeneID" id="102725801"/>
<feature type="transmembrane region" description="Helical" evidence="2">
    <location>
        <begin position="307"/>
        <end position="333"/>
    </location>
</feature>
<keyword evidence="2" id="KW-0812">Transmembrane</keyword>
<keyword evidence="2" id="KW-0472">Membrane</keyword>
<dbReference type="KEGG" id="lww:102725801"/>
<dbReference type="Proteomes" id="UP000245341">
    <property type="component" value="Unplaced"/>
</dbReference>
<evidence type="ECO:0000256" key="2">
    <source>
        <dbReference type="SAM" id="Phobius"/>
    </source>
</evidence>
<feature type="region of interest" description="Disordered" evidence="1">
    <location>
        <begin position="79"/>
        <end position="107"/>
    </location>
</feature>
<protein>
    <submittedName>
        <fullName evidence="4">Uroplakin-3b-like protein 2</fullName>
    </submittedName>
</protein>
<dbReference type="InterPro" id="IPR024831">
    <property type="entry name" value="Uroplakin-3"/>
</dbReference>
<dbReference type="CTD" id="107983993"/>
<dbReference type="PANTHER" id="PTHR15446">
    <property type="entry name" value="UROPLAKIN III"/>
    <property type="match status" value="1"/>
</dbReference>
<proteinExistence type="predicted"/>
<sequence length="370" mass="39245">SALGTLGSPRCQVGTVGRTVTGATWTWSLESGVGGSGLVLVAATDCSLQTPPWDAKPIGPADSAPKPVQPVVWEEGAPGRSCRRCQKQPPQSPRQSAEARGRCGQTLGQTDGQTLGLAMGLSGGRYPLLTLWLLLTGLQQGTGLECIGYVPQLASPTLAGTLTQSTFTLEQPSGQFSHLNISDLDAIWLVVAHSNATPNFTAPRRVEDIPAPADLTQRGYYLTLMAHRSLYPGNQSGNQLRVLRVGNDTGCFPAKRGCNTPLPGPGPYRVKFLVMRDRGPVAETEWSSETRLQQAEALQAAPGPQSAGAVVIIAILSVLLAVLLTALLALLIYTCYDTRGSTPISGPEQSVYVRRYDTHHVISLPAVEDS</sequence>
<dbReference type="AlphaFoldDB" id="A0A2U3XR89"/>
<dbReference type="OrthoDB" id="9939598at2759"/>
<reference evidence="4" key="1">
    <citation type="submission" date="2025-08" db="UniProtKB">
        <authorList>
            <consortium name="RefSeq"/>
        </authorList>
    </citation>
    <scope>IDENTIFICATION</scope>
    <source>
        <tissue evidence="4">Liver</tissue>
    </source>
</reference>
<accession>A0A2U3XR89</accession>
<evidence type="ECO:0000256" key="1">
    <source>
        <dbReference type="SAM" id="MobiDB-lite"/>
    </source>
</evidence>
<gene>
    <name evidence="4" type="primary">UPK3BL2</name>
</gene>
<keyword evidence="2" id="KW-1133">Transmembrane helix</keyword>